<evidence type="ECO:0000256" key="6">
    <source>
        <dbReference type="ARBA" id="ARBA00023146"/>
    </source>
</evidence>
<keyword evidence="5 7" id="KW-0648">Protein biosynthesis</keyword>
<dbReference type="GO" id="GO:0006422">
    <property type="term" value="P:aspartyl-tRNA aminoacylation"/>
    <property type="evidence" value="ECO:0007669"/>
    <property type="project" value="UniProtKB-UniRule"/>
</dbReference>
<feature type="binding site" evidence="7">
    <location>
        <position position="218"/>
    </location>
    <ligand>
        <name>L-aspartate</name>
        <dbReference type="ChEBI" id="CHEBI:29991"/>
    </ligand>
</feature>
<comment type="function">
    <text evidence="7">Aspartyl-tRNA synthetase with relaxed tRNA specificity since it is able to aspartylate not only its cognate tRNA(Asp) but also tRNA(Asn). Reaction proceeds in two steps: L-aspartate is first activated by ATP to form Asp-AMP and then transferred to the acceptor end of tRNA(Asp/Asn).</text>
</comment>
<dbReference type="PROSITE" id="PS50862">
    <property type="entry name" value="AA_TRNA_LIGASE_II"/>
    <property type="match status" value="1"/>
</dbReference>
<dbReference type="GO" id="GO:0004815">
    <property type="term" value="F:aspartate-tRNA ligase activity"/>
    <property type="evidence" value="ECO:0007669"/>
    <property type="project" value="UniProtKB-UniRule"/>
</dbReference>
<evidence type="ECO:0000256" key="1">
    <source>
        <dbReference type="ARBA" id="ARBA00006303"/>
    </source>
</evidence>
<evidence type="ECO:0000256" key="2">
    <source>
        <dbReference type="ARBA" id="ARBA00022598"/>
    </source>
</evidence>
<dbReference type="InterPro" id="IPR004364">
    <property type="entry name" value="Aa-tRNA-synt_II"/>
</dbReference>
<evidence type="ECO:0000256" key="3">
    <source>
        <dbReference type="ARBA" id="ARBA00022741"/>
    </source>
</evidence>
<dbReference type="GO" id="GO:0005524">
    <property type="term" value="F:ATP binding"/>
    <property type="evidence" value="ECO:0007669"/>
    <property type="project" value="UniProtKB-UniRule"/>
</dbReference>
<keyword evidence="2 7" id="KW-0436">Ligase</keyword>
<dbReference type="Gene3D" id="3.30.1360.30">
    <property type="entry name" value="GAD-like domain"/>
    <property type="match status" value="1"/>
</dbReference>
<dbReference type="InterPro" id="IPR004115">
    <property type="entry name" value="GAD-like_sf"/>
</dbReference>
<feature type="binding site" evidence="7">
    <location>
        <position position="172"/>
    </location>
    <ligand>
        <name>L-aspartate</name>
        <dbReference type="ChEBI" id="CHEBI:29991"/>
    </ligand>
</feature>
<dbReference type="Pfam" id="PF00152">
    <property type="entry name" value="tRNA-synt_2"/>
    <property type="match status" value="1"/>
</dbReference>
<dbReference type="Pfam" id="PF02938">
    <property type="entry name" value="GAD"/>
    <property type="match status" value="1"/>
</dbReference>
<dbReference type="Gene3D" id="3.30.930.10">
    <property type="entry name" value="Bira Bifunctional Protein, Domain 2"/>
    <property type="match status" value="1"/>
</dbReference>
<dbReference type="Proteomes" id="UP000249417">
    <property type="component" value="Unassembled WGS sequence"/>
</dbReference>
<dbReference type="NCBIfam" id="TIGR00459">
    <property type="entry name" value="aspS_bact"/>
    <property type="match status" value="1"/>
</dbReference>
<dbReference type="GO" id="GO:0003676">
    <property type="term" value="F:nucleic acid binding"/>
    <property type="evidence" value="ECO:0007669"/>
    <property type="project" value="InterPro"/>
</dbReference>
<feature type="region of interest" description="Aspartate" evidence="7">
    <location>
        <begin position="196"/>
        <end position="199"/>
    </location>
</feature>
<evidence type="ECO:0000256" key="7">
    <source>
        <dbReference type="HAMAP-Rule" id="MF_00044"/>
    </source>
</evidence>
<dbReference type="InterPro" id="IPR006195">
    <property type="entry name" value="aa-tRNA-synth_II"/>
</dbReference>
<dbReference type="InterPro" id="IPR047089">
    <property type="entry name" value="Asp-tRNA-ligase_1_N"/>
</dbReference>
<dbReference type="GO" id="GO:0050560">
    <property type="term" value="F:aspartate-tRNA(Asn) ligase activity"/>
    <property type="evidence" value="ECO:0007669"/>
    <property type="project" value="UniProtKB-EC"/>
</dbReference>
<feature type="site" description="Important for tRNA non-discrimination" evidence="7">
    <location>
        <position position="33"/>
    </location>
</feature>
<feature type="domain" description="Aminoacyl-transfer RNA synthetases class-II family profile" evidence="8">
    <location>
        <begin position="139"/>
        <end position="594"/>
    </location>
</feature>
<dbReference type="InterPro" id="IPR045864">
    <property type="entry name" value="aa-tRNA-synth_II/BPL/LPL"/>
</dbReference>
<protein>
    <recommendedName>
        <fullName evidence="7">Aspartate--tRNA(Asp/Asn) ligase</fullName>
        <ecNumber evidence="7">6.1.1.23</ecNumber>
    </recommendedName>
    <alternativeName>
        <fullName evidence="7">Aspartyl-tRNA synthetase</fullName>
        <shortName evidence="7">AspRS</shortName>
    </alternativeName>
    <alternativeName>
        <fullName evidence="7">Non-discriminating aspartyl-tRNA synthetase</fullName>
        <shortName evidence="7">ND-AspRS</shortName>
    </alternativeName>
</protein>
<comment type="subunit">
    <text evidence="7">Homodimer.</text>
</comment>
<dbReference type="InterPro" id="IPR002312">
    <property type="entry name" value="Asp/Asn-tRNA-synth_IIb"/>
</dbReference>
<organism evidence="9 10">
    <name type="scientific">Micavibrio aeruginosavorus</name>
    <dbReference type="NCBI Taxonomy" id="349221"/>
    <lineage>
        <taxon>Bacteria</taxon>
        <taxon>Pseudomonadati</taxon>
        <taxon>Bdellovibrionota</taxon>
        <taxon>Bdellovibrionia</taxon>
        <taxon>Bdellovibrionales</taxon>
        <taxon>Pseudobdellovibrionaceae</taxon>
        <taxon>Micavibrio</taxon>
    </lineage>
</organism>
<feature type="binding site" evidence="7">
    <location>
        <position position="508"/>
    </location>
    <ligand>
        <name>ATP</name>
        <dbReference type="ChEBI" id="CHEBI:30616"/>
    </ligand>
</feature>
<dbReference type="CDD" id="cd04317">
    <property type="entry name" value="EcAspRS_like_N"/>
    <property type="match status" value="1"/>
</dbReference>
<dbReference type="PRINTS" id="PR01042">
    <property type="entry name" value="TRNASYNTHASP"/>
</dbReference>
<feature type="binding site" evidence="7">
    <location>
        <begin position="560"/>
        <end position="563"/>
    </location>
    <ligand>
        <name>ATP</name>
        <dbReference type="ChEBI" id="CHEBI:30616"/>
    </ligand>
</feature>
<keyword evidence="7" id="KW-0963">Cytoplasm</keyword>
<dbReference type="Pfam" id="PF01336">
    <property type="entry name" value="tRNA_anti-codon"/>
    <property type="match status" value="1"/>
</dbReference>
<feature type="binding site" evidence="7">
    <location>
        <position position="474"/>
    </location>
    <ligand>
        <name>L-aspartate</name>
        <dbReference type="ChEBI" id="CHEBI:29991"/>
    </ligand>
</feature>
<evidence type="ECO:0000313" key="10">
    <source>
        <dbReference type="Proteomes" id="UP000249417"/>
    </source>
</evidence>
<sequence>MHTYRTHKCGELRKSHVGQTVRLSGWVHRKRDHGGVLFIDLRDTHGLTQIVAESNAELFEKVRVESVVTIEGEVVARAEGTVNANMPTGEIEVMVKSLTVQSYADVLPFQVAEEDGAGEEVRLKYRYLDLRREGMHKRIRLRNSVISSMRRRMVDEGFQEFQTPILTASSPEGARDYLVPSRLHPGKFYALPQAPQQFKQLLMMSGFDRYFQIAPCFRDEDGRADRLAEFYQLDVEMSFVQQEDVFEVMTKVIGGIFEEFNDFTGTKHKVEFLPNMTYADAMFYYGSDKPDLRNPLVICDVTDVFKRNDVTFNAFKGVIAKGGVVRAIRAPQVADRPRSFFDKLNDWARGEGAVGLGYIKRSLETASMAGEKMNSNNMFDETIIPKSSFEGPIAKFMSSESLTKLCHQSGLEIGDAIFFVCDKPEKAAKFAGRARDKICDDMGNREKGVFKLFWIVDYPMYEADEKTGKIDFSHNPFSMPQGGLEALNGPDPLAIMATQYDCVCNGYELCSGGIRNHSPDIMEKAFAIAGYDKEVLEKKFGGMLNAFRYGAPPHGGCAFGVDRIVMLLADEPNLREVYAFVMNGQYEDQMMSAPSDITEQQLKDLHLKLNLPKKVEAA</sequence>
<feature type="site" description="Important for tRNA non-discrimination" evidence="7">
    <location>
        <position position="80"/>
    </location>
</feature>
<accession>A0A2W5N1S2</accession>
<comment type="caution">
    <text evidence="9">The sequence shown here is derived from an EMBL/GenBank/DDBJ whole genome shotgun (WGS) entry which is preliminary data.</text>
</comment>
<feature type="binding site" evidence="7">
    <location>
        <begin position="218"/>
        <end position="220"/>
    </location>
    <ligand>
        <name>ATP</name>
        <dbReference type="ChEBI" id="CHEBI:30616"/>
    </ligand>
</feature>
<dbReference type="InterPro" id="IPR029351">
    <property type="entry name" value="GAD_dom"/>
</dbReference>
<dbReference type="SUPFAM" id="SSF55261">
    <property type="entry name" value="GAD domain-like"/>
    <property type="match status" value="1"/>
</dbReference>
<comment type="subcellular location">
    <subcellularLocation>
        <location evidence="7">Cytoplasm</location>
    </subcellularLocation>
</comment>
<evidence type="ECO:0000256" key="5">
    <source>
        <dbReference type="ARBA" id="ARBA00022917"/>
    </source>
</evidence>
<dbReference type="PANTHER" id="PTHR22594">
    <property type="entry name" value="ASPARTYL/LYSYL-TRNA SYNTHETASE"/>
    <property type="match status" value="1"/>
</dbReference>
<comment type="catalytic activity">
    <reaction evidence="7">
        <text>tRNA(Asx) + L-aspartate + ATP = L-aspartyl-tRNA(Asx) + AMP + diphosphate</text>
        <dbReference type="Rhea" id="RHEA:18349"/>
        <dbReference type="Rhea" id="RHEA-COMP:9710"/>
        <dbReference type="Rhea" id="RHEA-COMP:9711"/>
        <dbReference type="ChEBI" id="CHEBI:29991"/>
        <dbReference type="ChEBI" id="CHEBI:30616"/>
        <dbReference type="ChEBI" id="CHEBI:33019"/>
        <dbReference type="ChEBI" id="CHEBI:78442"/>
        <dbReference type="ChEBI" id="CHEBI:78516"/>
        <dbReference type="ChEBI" id="CHEBI:456215"/>
        <dbReference type="EC" id="6.1.1.23"/>
    </reaction>
</comment>
<evidence type="ECO:0000259" key="8">
    <source>
        <dbReference type="PROSITE" id="PS50862"/>
    </source>
</evidence>
<dbReference type="InterPro" id="IPR012340">
    <property type="entry name" value="NA-bd_OB-fold"/>
</dbReference>
<dbReference type="SUPFAM" id="SSF50249">
    <property type="entry name" value="Nucleic acid-binding proteins"/>
    <property type="match status" value="1"/>
</dbReference>
<feature type="binding site" evidence="7">
    <location>
        <position position="515"/>
    </location>
    <ligand>
        <name>L-aspartate</name>
        <dbReference type="ChEBI" id="CHEBI:29991"/>
    </ligand>
</feature>
<reference evidence="9 10" key="1">
    <citation type="submission" date="2017-08" db="EMBL/GenBank/DDBJ databases">
        <title>Infants hospitalized years apart are colonized by the same room-sourced microbial strains.</title>
        <authorList>
            <person name="Brooks B."/>
            <person name="Olm M.R."/>
            <person name="Firek B.A."/>
            <person name="Baker R."/>
            <person name="Thomas B.C."/>
            <person name="Morowitz M.J."/>
            <person name="Banfield J.F."/>
        </authorList>
    </citation>
    <scope>NUCLEOTIDE SEQUENCE [LARGE SCALE GENOMIC DNA]</scope>
    <source>
        <strain evidence="9">S2_005_002_R2_29</strain>
    </source>
</reference>
<dbReference type="GO" id="GO:0005737">
    <property type="term" value="C:cytoplasm"/>
    <property type="evidence" value="ECO:0007669"/>
    <property type="project" value="UniProtKB-SubCell"/>
</dbReference>
<dbReference type="Gene3D" id="2.40.50.140">
    <property type="entry name" value="Nucleic acid-binding proteins"/>
    <property type="match status" value="1"/>
</dbReference>
<keyword evidence="6 7" id="KW-0030">Aminoacyl-tRNA synthetase</keyword>
<dbReference type="SUPFAM" id="SSF55681">
    <property type="entry name" value="Class II aaRS and biotin synthetases"/>
    <property type="match status" value="1"/>
</dbReference>
<dbReference type="HAMAP" id="MF_00044">
    <property type="entry name" value="Asp_tRNA_synth_type1"/>
    <property type="match status" value="1"/>
</dbReference>
<dbReference type="InterPro" id="IPR004365">
    <property type="entry name" value="NA-bd_OB_tRNA"/>
</dbReference>
<dbReference type="InterPro" id="IPR004524">
    <property type="entry name" value="Asp-tRNA-ligase_1"/>
</dbReference>
<proteinExistence type="inferred from homology"/>
<comment type="similarity">
    <text evidence="1 7">Belongs to the class-II aminoacyl-tRNA synthetase family. Type 1 subfamily.</text>
</comment>
<dbReference type="EMBL" id="QFQB01000013">
    <property type="protein sequence ID" value="PZQ47412.1"/>
    <property type="molecule type" value="Genomic_DNA"/>
</dbReference>
<evidence type="ECO:0000256" key="4">
    <source>
        <dbReference type="ARBA" id="ARBA00022840"/>
    </source>
</evidence>
<comment type="caution">
    <text evidence="7">Lacks conserved residue(s) required for the propagation of feature annotation.</text>
</comment>
<keyword evidence="3 7" id="KW-0547">Nucleotide-binding</keyword>
<name>A0A2W5N1S2_9BACT</name>
<dbReference type="NCBIfam" id="NF001750">
    <property type="entry name" value="PRK00476.1"/>
    <property type="match status" value="1"/>
</dbReference>
<dbReference type="PANTHER" id="PTHR22594:SF5">
    <property type="entry name" value="ASPARTATE--TRNA LIGASE, MITOCHONDRIAL"/>
    <property type="match status" value="1"/>
</dbReference>
<dbReference type="EC" id="6.1.1.23" evidence="7"/>
<dbReference type="AlphaFoldDB" id="A0A2W5N1S2"/>
<evidence type="ECO:0000313" key="9">
    <source>
        <dbReference type="EMBL" id="PZQ47412.1"/>
    </source>
</evidence>
<keyword evidence="4 7" id="KW-0067">ATP-binding</keyword>
<gene>
    <name evidence="7" type="primary">aspS</name>
    <name evidence="9" type="ORF">DI551_03350</name>
</gene>